<protein>
    <submittedName>
        <fullName evidence="2">DUF1287 domain-containing protein</fullName>
    </submittedName>
</protein>
<evidence type="ECO:0000313" key="2">
    <source>
        <dbReference type="EMBL" id="RHJ89857.1"/>
    </source>
</evidence>
<reference evidence="2 3" key="1">
    <citation type="submission" date="2018-08" db="EMBL/GenBank/DDBJ databases">
        <title>A genome reference for cultivated species of the human gut microbiota.</title>
        <authorList>
            <person name="Zou Y."/>
            <person name="Xue W."/>
            <person name="Luo G."/>
        </authorList>
    </citation>
    <scope>NUCLEOTIDE SEQUENCE [LARGE SCALE GENOMIC DNA]</scope>
    <source>
        <strain evidence="2 3">AM07-24</strain>
    </source>
</reference>
<gene>
    <name evidence="2" type="ORF">DW099_04645</name>
</gene>
<dbReference type="STRING" id="1776384.GCA_900086585_03216"/>
<dbReference type="RefSeq" id="WP_067540823.1">
    <property type="nucleotide sequence ID" value="NZ_AP025567.1"/>
</dbReference>
<dbReference type="InterPro" id="IPR009706">
    <property type="entry name" value="DUF1287"/>
</dbReference>
<keyword evidence="1" id="KW-0812">Transmembrane</keyword>
<accession>A0A415E7T5</accession>
<comment type="caution">
    <text evidence="2">The sequence shown here is derived from an EMBL/GenBank/DDBJ whole genome shotgun (WGS) entry which is preliminary data.</text>
</comment>
<keyword evidence="1" id="KW-1133">Transmembrane helix</keyword>
<dbReference type="Proteomes" id="UP000284841">
    <property type="component" value="Unassembled WGS sequence"/>
</dbReference>
<dbReference type="EMBL" id="QRMS01000001">
    <property type="protein sequence ID" value="RHJ89857.1"/>
    <property type="molecule type" value="Genomic_DNA"/>
</dbReference>
<dbReference type="Pfam" id="PF06940">
    <property type="entry name" value="DUF1287"/>
    <property type="match status" value="1"/>
</dbReference>
<feature type="transmembrane region" description="Helical" evidence="1">
    <location>
        <begin position="12"/>
        <end position="31"/>
    </location>
</feature>
<organism evidence="2 3">
    <name type="scientific">Emergencia timonensis</name>
    <dbReference type="NCBI Taxonomy" id="1776384"/>
    <lineage>
        <taxon>Bacteria</taxon>
        <taxon>Bacillati</taxon>
        <taxon>Bacillota</taxon>
        <taxon>Clostridia</taxon>
        <taxon>Peptostreptococcales</taxon>
        <taxon>Anaerovoracaceae</taxon>
        <taxon>Emergencia</taxon>
    </lineage>
</organism>
<evidence type="ECO:0000256" key="1">
    <source>
        <dbReference type="SAM" id="Phobius"/>
    </source>
</evidence>
<keyword evidence="3" id="KW-1185">Reference proteome</keyword>
<proteinExistence type="predicted"/>
<keyword evidence="1" id="KW-0472">Membrane</keyword>
<name>A0A415E7T5_9FIRM</name>
<evidence type="ECO:0000313" key="3">
    <source>
        <dbReference type="Proteomes" id="UP000284841"/>
    </source>
</evidence>
<sequence length="219" mass="25103">MRGKKRYRVKPRFFVILILLICFVGGGVLYFNLHSRSANENAERSAQLEQGRQIMLASRIYICNKDLRYDDQYYNGGYPPDDIGVCTDVVWKGFRGIGLNLKNLVDKDIADHYEAYSDVVSVPDPNIDFRLVPTLEVFFQRNAEVLTTDINNLLAWQPGDIVTFESSHVAIVSSIRNIWGRPYIIQHGKDPAAEEDRIYASDGMEISGHYRWPLVKKLD</sequence>
<dbReference type="AlphaFoldDB" id="A0A415E7T5"/>
<dbReference type="OrthoDB" id="114026at2"/>